<proteinExistence type="predicted"/>
<keyword evidence="2" id="KW-1185">Reference proteome</keyword>
<organism evidence="1 2">
    <name type="scientific">Actinomadura rudentiformis</name>
    <dbReference type="NCBI Taxonomy" id="359158"/>
    <lineage>
        <taxon>Bacteria</taxon>
        <taxon>Bacillati</taxon>
        <taxon>Actinomycetota</taxon>
        <taxon>Actinomycetes</taxon>
        <taxon>Streptosporangiales</taxon>
        <taxon>Thermomonosporaceae</taxon>
        <taxon>Actinomadura</taxon>
    </lineage>
</organism>
<dbReference type="EMBL" id="WBMT01000008">
    <property type="protein sequence ID" value="KAB2347817.1"/>
    <property type="molecule type" value="Genomic_DNA"/>
</dbReference>
<dbReference type="AlphaFoldDB" id="A0A6H9YYK4"/>
<gene>
    <name evidence="1" type="ORF">F8566_18160</name>
</gene>
<dbReference type="RefSeq" id="WP_151561440.1">
    <property type="nucleotide sequence ID" value="NZ_WBMT01000008.1"/>
</dbReference>
<evidence type="ECO:0000313" key="1">
    <source>
        <dbReference type="EMBL" id="KAB2347817.1"/>
    </source>
</evidence>
<dbReference type="Proteomes" id="UP000468735">
    <property type="component" value="Unassembled WGS sequence"/>
</dbReference>
<evidence type="ECO:0000313" key="2">
    <source>
        <dbReference type="Proteomes" id="UP000468735"/>
    </source>
</evidence>
<accession>A0A6H9YYK4</accession>
<comment type="caution">
    <text evidence="1">The sequence shown here is derived from an EMBL/GenBank/DDBJ whole genome shotgun (WGS) entry which is preliminary data.</text>
</comment>
<dbReference type="OrthoDB" id="3478004at2"/>
<protein>
    <submittedName>
        <fullName evidence="1">Uncharacterized protein</fullName>
    </submittedName>
</protein>
<name>A0A6H9YYK4_9ACTN</name>
<reference evidence="1 2" key="1">
    <citation type="submission" date="2019-09" db="EMBL/GenBank/DDBJ databases">
        <title>Actinomadura physcomitrii sp. nov., a novel actinomycete isolated from moss [Physcomitrium sphaericum (Ludw) Fuernr].</title>
        <authorList>
            <person name="Zhuang X."/>
            <person name="Liu C."/>
        </authorList>
    </citation>
    <scope>NUCLEOTIDE SEQUENCE [LARGE SCALE GENOMIC DNA]</scope>
    <source>
        <strain evidence="1 2">HMC1</strain>
    </source>
</reference>
<sequence length="100" mass="10747">MGGELQIDSQRIAQHGKDLKETFVPALEKIGQDMSKDGVFNLEGGAFSVTCTMASVTYPGAVQFLFEDLKTHIEMLGGYAANIETTAKNYQGAEDGSKVV</sequence>